<organism evidence="4 5">
    <name type="scientific">Hirschia baltica (strain ATCC 49814 / DSM 5838 / IFAM 1418)</name>
    <dbReference type="NCBI Taxonomy" id="582402"/>
    <lineage>
        <taxon>Bacteria</taxon>
        <taxon>Pseudomonadati</taxon>
        <taxon>Pseudomonadota</taxon>
        <taxon>Alphaproteobacteria</taxon>
        <taxon>Hyphomonadales</taxon>
        <taxon>Hyphomonadaceae</taxon>
        <taxon>Hirschia</taxon>
    </lineage>
</organism>
<evidence type="ECO:0000313" key="5">
    <source>
        <dbReference type="Proteomes" id="UP000002745"/>
    </source>
</evidence>
<dbReference type="Pfam" id="PF02567">
    <property type="entry name" value="PhzC-PhzF"/>
    <property type="match status" value="1"/>
</dbReference>
<keyword evidence="5" id="KW-1185">Reference proteome</keyword>
<dbReference type="RefSeq" id="WP_015828237.1">
    <property type="nucleotide sequence ID" value="NC_012982.1"/>
</dbReference>
<gene>
    <name evidence="4" type="ordered locus">Hbal_2407</name>
</gene>
<dbReference type="PANTHER" id="PTHR13774:SF17">
    <property type="entry name" value="PHENAZINE BIOSYNTHESIS-LIKE DOMAIN-CONTAINING PROTEIN"/>
    <property type="match status" value="1"/>
</dbReference>
<name>C6XNE3_HIRBI</name>
<proteinExistence type="inferred from homology"/>
<dbReference type="GO" id="GO:0016853">
    <property type="term" value="F:isomerase activity"/>
    <property type="evidence" value="ECO:0007669"/>
    <property type="project" value="UniProtKB-KW"/>
</dbReference>
<dbReference type="Proteomes" id="UP000002745">
    <property type="component" value="Chromosome"/>
</dbReference>
<evidence type="ECO:0000256" key="1">
    <source>
        <dbReference type="ARBA" id="ARBA00008270"/>
    </source>
</evidence>
<dbReference type="EMBL" id="CP001678">
    <property type="protein sequence ID" value="ACT60087.1"/>
    <property type="molecule type" value="Genomic_DNA"/>
</dbReference>
<dbReference type="PANTHER" id="PTHR13774">
    <property type="entry name" value="PHENAZINE BIOSYNTHESIS PROTEIN"/>
    <property type="match status" value="1"/>
</dbReference>
<keyword evidence="2" id="KW-0413">Isomerase</keyword>
<feature type="active site" evidence="3">
    <location>
        <position position="47"/>
    </location>
</feature>
<reference evidence="5" key="1">
    <citation type="journal article" date="2011" name="J. Bacteriol.">
        <title>Genome sequences of eight morphologically diverse alphaproteobacteria.</title>
        <authorList>
            <consortium name="US DOE Joint Genome Institute"/>
            <person name="Brown P.J."/>
            <person name="Kysela D.T."/>
            <person name="Buechlein A."/>
            <person name="Hemmerich C."/>
            <person name="Brun Y.V."/>
        </authorList>
    </citation>
    <scope>NUCLEOTIDE SEQUENCE [LARGE SCALE GENOMIC DNA]</scope>
    <source>
        <strain evidence="5">ATCC 49814 / DSM 5838 / IFAM 1418</strain>
    </source>
</reference>
<dbReference type="GO" id="GO:0005737">
    <property type="term" value="C:cytoplasm"/>
    <property type="evidence" value="ECO:0007669"/>
    <property type="project" value="TreeGrafter"/>
</dbReference>
<dbReference type="eggNOG" id="COG0384">
    <property type="taxonomic scope" value="Bacteria"/>
</dbReference>
<dbReference type="SUPFAM" id="SSF54506">
    <property type="entry name" value="Diaminopimelate epimerase-like"/>
    <property type="match status" value="1"/>
</dbReference>
<dbReference type="HOGENOM" id="CLU_048756_2_2_5"/>
<dbReference type="STRING" id="582402.Hbal_2407"/>
<dbReference type="PIRSF" id="PIRSF016184">
    <property type="entry name" value="PhzC_PhzF"/>
    <property type="match status" value="1"/>
</dbReference>
<evidence type="ECO:0000313" key="4">
    <source>
        <dbReference type="EMBL" id="ACT60087.1"/>
    </source>
</evidence>
<dbReference type="NCBIfam" id="TIGR00654">
    <property type="entry name" value="PhzF_family"/>
    <property type="match status" value="1"/>
</dbReference>
<sequence>MAQYRFFQIDAFTNEPLKGNPAAIIPLDSFLPTEKMQAIAAENNVAETAFIVSKGNDVWDIRWFTPSVEVPLCGHATLASAYVLFETDQVHSQQITFQTTHSGNLFVSRLEDGRLEMDFPAYKSEKINLPNPKDIPEDGVWSGSFLLADFTSALRDTPSELWSGPFMLAIFSDAETVRNLKPDTKAISKLSLGHEGDTGNLICTAIDGATHDVVSRVFCPGSGIPEDPATGSAHCMIAPLFSKILDKQSLNCFQAFPGRGADIATRLEGDRVKLIGSAVLVIDGHFNL</sequence>
<dbReference type="Gene3D" id="3.10.310.10">
    <property type="entry name" value="Diaminopimelate Epimerase, Chain A, domain 1"/>
    <property type="match status" value="2"/>
</dbReference>
<evidence type="ECO:0000256" key="2">
    <source>
        <dbReference type="ARBA" id="ARBA00023235"/>
    </source>
</evidence>
<dbReference type="InterPro" id="IPR003719">
    <property type="entry name" value="Phenazine_PhzF-like"/>
</dbReference>
<evidence type="ECO:0000256" key="3">
    <source>
        <dbReference type="PIRSR" id="PIRSR016184-1"/>
    </source>
</evidence>
<dbReference type="AlphaFoldDB" id="C6XNE3"/>
<comment type="similarity">
    <text evidence="1">Belongs to the PhzF family.</text>
</comment>
<dbReference type="OrthoDB" id="9788221at2"/>
<protein>
    <submittedName>
        <fullName evidence="4">Phenazine biosynthesis protein PhzF family</fullName>
    </submittedName>
</protein>
<accession>C6XNE3</accession>
<dbReference type="KEGG" id="hba:Hbal_2407"/>